<evidence type="ECO:0000313" key="2">
    <source>
        <dbReference type="Proteomes" id="UP001063166"/>
    </source>
</evidence>
<gene>
    <name evidence="1" type="ORF">LshimejAT787_1002820</name>
</gene>
<evidence type="ECO:0000313" key="1">
    <source>
        <dbReference type="EMBL" id="GLB41682.1"/>
    </source>
</evidence>
<organism evidence="1 2">
    <name type="scientific">Lyophyllum shimeji</name>
    <name type="common">Hon-shimeji</name>
    <name type="synonym">Tricholoma shimeji</name>
    <dbReference type="NCBI Taxonomy" id="47721"/>
    <lineage>
        <taxon>Eukaryota</taxon>
        <taxon>Fungi</taxon>
        <taxon>Dikarya</taxon>
        <taxon>Basidiomycota</taxon>
        <taxon>Agaricomycotina</taxon>
        <taxon>Agaricomycetes</taxon>
        <taxon>Agaricomycetidae</taxon>
        <taxon>Agaricales</taxon>
        <taxon>Tricholomatineae</taxon>
        <taxon>Lyophyllaceae</taxon>
        <taxon>Lyophyllum</taxon>
    </lineage>
</organism>
<comment type="caution">
    <text evidence="1">The sequence shown here is derived from an EMBL/GenBank/DDBJ whole genome shotgun (WGS) entry which is preliminary data.</text>
</comment>
<sequence length="168" mass="18875">MQPAEDQDKTAKPFHSELIPTACENPSALSFPSTIATREFIDWWRWLEQGMVTKMNRERRRRSAAGPPVNVPLISAPMSNVLRCMQGQNPNGRSTTTLKVALMIEALREHAKRQIEVIVGQDEWLGLYHLADFLHSALGQSFDSFSRPFVAHGLQIDGPRLCDASTTM</sequence>
<dbReference type="AlphaFoldDB" id="A0A9P3UQX0"/>
<protein>
    <submittedName>
        <fullName evidence="1">Uncharacterized protein</fullName>
    </submittedName>
</protein>
<accession>A0A9P3UQX0</accession>
<dbReference type="Proteomes" id="UP001063166">
    <property type="component" value="Unassembled WGS sequence"/>
</dbReference>
<proteinExistence type="predicted"/>
<dbReference type="EMBL" id="BRPK01000010">
    <property type="protein sequence ID" value="GLB41682.1"/>
    <property type="molecule type" value="Genomic_DNA"/>
</dbReference>
<keyword evidence="2" id="KW-1185">Reference proteome</keyword>
<reference evidence="1" key="1">
    <citation type="submission" date="2022-07" db="EMBL/GenBank/DDBJ databases">
        <title>The genome of Lyophyllum shimeji provides insight into the initial evolution of ectomycorrhizal fungal genome.</title>
        <authorList>
            <person name="Kobayashi Y."/>
            <person name="Shibata T."/>
            <person name="Hirakawa H."/>
            <person name="Shigenobu S."/>
            <person name="Nishiyama T."/>
            <person name="Yamada A."/>
            <person name="Hasebe M."/>
            <person name="Kawaguchi M."/>
        </authorList>
    </citation>
    <scope>NUCLEOTIDE SEQUENCE</scope>
    <source>
        <strain evidence="1">AT787</strain>
    </source>
</reference>
<name>A0A9P3UQX0_LYOSH</name>